<dbReference type="Pfam" id="PF13349">
    <property type="entry name" value="DUF4097"/>
    <property type="match status" value="1"/>
</dbReference>
<dbReference type="RefSeq" id="WP_345244365.1">
    <property type="nucleotide sequence ID" value="NZ_BAABHD010000029.1"/>
</dbReference>
<gene>
    <name evidence="4" type="ORF">GCM10023189_27470</name>
</gene>
<sequence>MNTLIQILLTLLLTGLTPIFAQNDNQQLIVPLSDPSKPGTLEVGLVNGFIHVVGHTGKDVIIDVSSFEGRQRARNDDQNASGMRRISPNNGLDVTAEERNNRVKIDASSHVRPVNLTIKVPQRFGLKLSTVNNGDITVENVTGELEINNVNGPIELNNVGGSAVANTINGNLKATFRDLSANAPMAFSTLNGRVDVTFPANAKANIKLKSDRGEVYSDFDINIDKSQPKTTKSNQTGMYRVSIEDWIYGKINGGGPEVMMKSMQGNIYVRKAK</sequence>
<keyword evidence="2" id="KW-0732">Signal</keyword>
<feature type="signal peptide" evidence="2">
    <location>
        <begin position="1"/>
        <end position="21"/>
    </location>
</feature>
<accession>A0ABP8MZN2</accession>
<evidence type="ECO:0000313" key="5">
    <source>
        <dbReference type="Proteomes" id="UP001501175"/>
    </source>
</evidence>
<keyword evidence="5" id="KW-1185">Reference proteome</keyword>
<feature type="domain" description="DUF4097" evidence="3">
    <location>
        <begin position="132"/>
        <end position="243"/>
    </location>
</feature>
<protein>
    <submittedName>
        <fullName evidence="4">DUF4097 family beta strand repeat-containing protein</fullName>
    </submittedName>
</protein>
<comment type="caution">
    <text evidence="4">The sequence shown here is derived from an EMBL/GenBank/DDBJ whole genome shotgun (WGS) entry which is preliminary data.</text>
</comment>
<name>A0ABP8MZN2_9BACT</name>
<organism evidence="4 5">
    <name type="scientific">Nibrella saemangeumensis</name>
    <dbReference type="NCBI Taxonomy" id="1084526"/>
    <lineage>
        <taxon>Bacteria</taxon>
        <taxon>Pseudomonadati</taxon>
        <taxon>Bacteroidota</taxon>
        <taxon>Cytophagia</taxon>
        <taxon>Cytophagales</taxon>
        <taxon>Spirosomataceae</taxon>
        <taxon>Nibrella</taxon>
    </lineage>
</organism>
<dbReference type="InterPro" id="IPR025164">
    <property type="entry name" value="Toastrack_DUF4097"/>
</dbReference>
<feature type="chain" id="PRO_5045864637" evidence="2">
    <location>
        <begin position="22"/>
        <end position="273"/>
    </location>
</feature>
<evidence type="ECO:0000259" key="3">
    <source>
        <dbReference type="Pfam" id="PF13349"/>
    </source>
</evidence>
<dbReference type="Proteomes" id="UP001501175">
    <property type="component" value="Unassembled WGS sequence"/>
</dbReference>
<reference evidence="5" key="1">
    <citation type="journal article" date="2019" name="Int. J. Syst. Evol. Microbiol.">
        <title>The Global Catalogue of Microorganisms (GCM) 10K type strain sequencing project: providing services to taxonomists for standard genome sequencing and annotation.</title>
        <authorList>
            <consortium name="The Broad Institute Genomics Platform"/>
            <consortium name="The Broad Institute Genome Sequencing Center for Infectious Disease"/>
            <person name="Wu L."/>
            <person name="Ma J."/>
        </authorList>
    </citation>
    <scope>NUCLEOTIDE SEQUENCE [LARGE SCALE GENOMIC DNA]</scope>
    <source>
        <strain evidence="5">JCM 17927</strain>
    </source>
</reference>
<feature type="region of interest" description="Disordered" evidence="1">
    <location>
        <begin position="71"/>
        <end position="91"/>
    </location>
</feature>
<dbReference type="EMBL" id="BAABHD010000029">
    <property type="protein sequence ID" value="GAA4457171.1"/>
    <property type="molecule type" value="Genomic_DNA"/>
</dbReference>
<evidence type="ECO:0000256" key="2">
    <source>
        <dbReference type="SAM" id="SignalP"/>
    </source>
</evidence>
<evidence type="ECO:0000256" key="1">
    <source>
        <dbReference type="SAM" id="MobiDB-lite"/>
    </source>
</evidence>
<proteinExistence type="predicted"/>
<evidence type="ECO:0000313" key="4">
    <source>
        <dbReference type="EMBL" id="GAA4457171.1"/>
    </source>
</evidence>